<name>A0ABD2BHI4_VESSQ</name>
<sequence length="119" mass="13330">MYSVSRNSLVSIIKLKFDISGLISKIEIDDTSEKNSNANACMVSRIISTDNEYLQSEEFPAALVIDGRLSLSKSNPQNDVRKRNYVLTFDEDLSKKPRLQFPGPHSVIIQFITLSFSGS</sequence>
<evidence type="ECO:0000313" key="1">
    <source>
        <dbReference type="EMBL" id="KAL2732105.1"/>
    </source>
</evidence>
<accession>A0ABD2BHI4</accession>
<organism evidence="1 2">
    <name type="scientific">Vespula squamosa</name>
    <name type="common">Southern yellow jacket</name>
    <name type="synonym">Wasp</name>
    <dbReference type="NCBI Taxonomy" id="30214"/>
    <lineage>
        <taxon>Eukaryota</taxon>
        <taxon>Metazoa</taxon>
        <taxon>Ecdysozoa</taxon>
        <taxon>Arthropoda</taxon>
        <taxon>Hexapoda</taxon>
        <taxon>Insecta</taxon>
        <taxon>Pterygota</taxon>
        <taxon>Neoptera</taxon>
        <taxon>Endopterygota</taxon>
        <taxon>Hymenoptera</taxon>
        <taxon>Apocrita</taxon>
        <taxon>Aculeata</taxon>
        <taxon>Vespoidea</taxon>
        <taxon>Vespidae</taxon>
        <taxon>Vespinae</taxon>
        <taxon>Vespula</taxon>
    </lineage>
</organism>
<keyword evidence="2" id="KW-1185">Reference proteome</keyword>
<comment type="caution">
    <text evidence="1">The sequence shown here is derived from an EMBL/GenBank/DDBJ whole genome shotgun (WGS) entry which is preliminary data.</text>
</comment>
<dbReference type="Proteomes" id="UP001607302">
    <property type="component" value="Unassembled WGS sequence"/>
</dbReference>
<dbReference type="AlphaFoldDB" id="A0ABD2BHI4"/>
<protein>
    <submittedName>
        <fullName evidence="1">Uncharacterized protein</fullName>
    </submittedName>
</protein>
<evidence type="ECO:0000313" key="2">
    <source>
        <dbReference type="Proteomes" id="UP001607302"/>
    </source>
</evidence>
<proteinExistence type="predicted"/>
<reference evidence="1 2" key="1">
    <citation type="journal article" date="2024" name="Ann. Entomol. Soc. Am.">
        <title>Genomic analyses of the southern and eastern yellowjacket wasps (Hymenoptera: Vespidae) reveal evolutionary signatures of social life.</title>
        <authorList>
            <person name="Catto M.A."/>
            <person name="Caine P.B."/>
            <person name="Orr S.E."/>
            <person name="Hunt B.G."/>
            <person name="Goodisman M.A.D."/>
        </authorList>
    </citation>
    <scope>NUCLEOTIDE SEQUENCE [LARGE SCALE GENOMIC DNA]</scope>
    <source>
        <strain evidence="1">233</strain>
        <tissue evidence="1">Head and thorax</tissue>
    </source>
</reference>
<gene>
    <name evidence="1" type="ORF">V1478_004364</name>
</gene>
<dbReference type="EMBL" id="JAUDFV010000096">
    <property type="protein sequence ID" value="KAL2732105.1"/>
    <property type="molecule type" value="Genomic_DNA"/>
</dbReference>